<organism evidence="2 3">
    <name type="scientific">Mycobacterium phage Serendipitous</name>
    <dbReference type="NCBI Taxonomy" id="2301619"/>
    <lineage>
        <taxon>Viruses</taxon>
        <taxon>Duplodnaviria</taxon>
        <taxon>Heunggongvirae</taxon>
        <taxon>Uroviricota</taxon>
        <taxon>Caudoviricetes</taxon>
        <taxon>Bclasvirinae</taxon>
        <taxon>Acadianvirus</taxon>
        <taxon>Acadianvirus serendipitous</taxon>
    </lineage>
</organism>
<dbReference type="RefSeq" id="YP_009950054.1">
    <property type="nucleotide sequence ID" value="NC_051587.1"/>
</dbReference>
<dbReference type="Proteomes" id="UP000275667">
    <property type="component" value="Segment"/>
</dbReference>
<dbReference type="EMBL" id="MH727561">
    <property type="protein sequence ID" value="AYB70544.1"/>
    <property type="molecule type" value="Genomic_DNA"/>
</dbReference>
<evidence type="ECO:0000313" key="3">
    <source>
        <dbReference type="Proteomes" id="UP000275667"/>
    </source>
</evidence>
<evidence type="ECO:0000313" key="2">
    <source>
        <dbReference type="EMBL" id="AYB70544.1"/>
    </source>
</evidence>
<dbReference type="GeneID" id="60321465"/>
<feature type="region of interest" description="Disordered" evidence="1">
    <location>
        <begin position="272"/>
        <end position="305"/>
    </location>
</feature>
<dbReference type="Gene3D" id="3.60.130.30">
    <property type="match status" value="1"/>
</dbReference>
<reference evidence="3" key="1">
    <citation type="submission" date="2018-08" db="EMBL/GenBank/DDBJ databases">
        <authorList>
            <person name="Farris L."/>
            <person name="Burns B."/>
            <person name="Flowers J."/>
            <person name="Harvey A."/>
            <person name="Kent S."/>
            <person name="Kernodle S.A."/>
            <person name="McGinnis R."/>
            <person name="Sargent R."/>
            <person name="Stanley M."/>
            <person name="Wright P."/>
            <person name="Wallen J.R."/>
            <person name="Eckardt M.A."/>
            <person name="Gainey M.D."/>
            <person name="Garlena R.A."/>
            <person name="Russell D.A."/>
            <person name="Pope W.H."/>
            <person name="Jacobs-Sera D."/>
            <person name="Hatfull G.F."/>
        </authorList>
    </citation>
    <scope>NUCLEOTIDE SEQUENCE [LARGE SCALE GENOMIC DNA]</scope>
</reference>
<dbReference type="KEGG" id="vg:60321465"/>
<accession>A0A385UJV4</accession>
<name>A0A385UJV4_9CAUD</name>
<gene>
    <name evidence="2" type="primary">2</name>
    <name evidence="2" type="ORF">SEA_SERENDIPITOUS_2</name>
</gene>
<sequence>MIELNLPRRCSADEATTTVGDTVPAREPSPLKPGTVVRDAHTGEIVLGYMKMPEASMLRRAVLALDCGSGTQRTNNYRSKSKTFGFAPRRPVTRREACTMTTTGRDHPEIERVLESYADKLAGMLGEVDPALVQHGLDELAEVKPEWRLGETKLWTSGVVNDTAQLPYHRDGFNFPVWSAMPVLRRGTRGGHLHLPEYDLVVPCDDSSVTLFQGSRYVHGVTPITRVKRGEGYRVSVVYYALRGMKNCFDAATEAAYGRQRRTERETEMARRIAAGDRGIPGNVDPRGAVKRMQQREDGQGTAWP</sequence>
<protein>
    <submittedName>
        <fullName evidence="2">Uncharacterized protein</fullName>
    </submittedName>
</protein>
<proteinExistence type="predicted"/>
<feature type="region of interest" description="Disordered" evidence="1">
    <location>
        <begin position="13"/>
        <end position="34"/>
    </location>
</feature>
<keyword evidence="3" id="KW-1185">Reference proteome</keyword>
<evidence type="ECO:0000256" key="1">
    <source>
        <dbReference type="SAM" id="MobiDB-lite"/>
    </source>
</evidence>